<reference evidence="1" key="1">
    <citation type="journal article" date="2014" name="Front. Microbiol.">
        <title>High frequency of phylogenetically diverse reductive dehalogenase-homologous genes in deep subseafloor sedimentary metagenomes.</title>
        <authorList>
            <person name="Kawai M."/>
            <person name="Futagami T."/>
            <person name="Toyoda A."/>
            <person name="Takaki Y."/>
            <person name="Nishi S."/>
            <person name="Hori S."/>
            <person name="Arai W."/>
            <person name="Tsubouchi T."/>
            <person name="Morono Y."/>
            <person name="Uchiyama I."/>
            <person name="Ito T."/>
            <person name="Fujiyama A."/>
            <person name="Inagaki F."/>
            <person name="Takami H."/>
        </authorList>
    </citation>
    <scope>NUCLEOTIDE SEQUENCE</scope>
    <source>
        <strain evidence="1">Expedition CK06-06</strain>
    </source>
</reference>
<proteinExistence type="predicted"/>
<gene>
    <name evidence="1" type="ORF">S06H3_04674</name>
</gene>
<protein>
    <submittedName>
        <fullName evidence="1">Uncharacterized protein</fullName>
    </submittedName>
</protein>
<sequence length="277" mass="32471">MACQEIAEDLRDIKYSEWIKKQLEGITIRDIKKCSIYRPVFLMKVDKRKKAVILKQAIPILEEKSHRLRNELPKPSTSTFDIGFDKSIRVTMLRDIERILKTLNWIKQKTHTWLIKKNIEVKIGYLPETIFSEIEQFVDKKIKHLSGEIAERFAAIYDDLSSANCAKWSNAILSCREILRLLANTLCLPLKTMQSEIDHKLGAEEYCNRLIEFVKKRSRSKTFIEIFGSTLQNFTDRLEAIYRASCKGKFICRNKVEAKRHVIYTYMLVADILRFTS</sequence>
<dbReference type="AlphaFoldDB" id="X1L8N5"/>
<name>X1L8N5_9ZZZZ</name>
<comment type="caution">
    <text evidence="1">The sequence shown here is derived from an EMBL/GenBank/DDBJ whole genome shotgun (WGS) entry which is preliminary data.</text>
</comment>
<dbReference type="EMBL" id="BARV01001659">
    <property type="protein sequence ID" value="GAH98789.1"/>
    <property type="molecule type" value="Genomic_DNA"/>
</dbReference>
<accession>X1L8N5</accession>
<evidence type="ECO:0000313" key="1">
    <source>
        <dbReference type="EMBL" id="GAH98789.1"/>
    </source>
</evidence>
<organism evidence="1">
    <name type="scientific">marine sediment metagenome</name>
    <dbReference type="NCBI Taxonomy" id="412755"/>
    <lineage>
        <taxon>unclassified sequences</taxon>
        <taxon>metagenomes</taxon>
        <taxon>ecological metagenomes</taxon>
    </lineage>
</organism>